<name>A0A6J7LL96_9ZZZZ</name>
<dbReference type="EMBL" id="CAFBMW010000080">
    <property type="protein sequence ID" value="CAB4967503.1"/>
    <property type="molecule type" value="Genomic_DNA"/>
</dbReference>
<feature type="compositionally biased region" description="Low complexity" evidence="1">
    <location>
        <begin position="972"/>
        <end position="981"/>
    </location>
</feature>
<evidence type="ECO:0000313" key="2">
    <source>
        <dbReference type="EMBL" id="CAB4967503.1"/>
    </source>
</evidence>
<dbReference type="AlphaFoldDB" id="A0A6J7LL96"/>
<feature type="region of interest" description="Disordered" evidence="1">
    <location>
        <begin position="883"/>
        <end position="1010"/>
    </location>
</feature>
<dbReference type="AntiFam" id="ANF00129">
    <property type="entry name" value="Shadow ORF (opposite rpoB)"/>
</dbReference>
<feature type="compositionally biased region" description="Basic and acidic residues" evidence="1">
    <location>
        <begin position="950"/>
        <end position="961"/>
    </location>
</feature>
<gene>
    <name evidence="2" type="ORF">UFOPK3662_04026</name>
</gene>
<evidence type="ECO:0000256" key="1">
    <source>
        <dbReference type="SAM" id="MobiDB-lite"/>
    </source>
</evidence>
<accession>A0A6J7LL96</accession>
<reference evidence="2" key="1">
    <citation type="submission" date="2020-05" db="EMBL/GenBank/DDBJ databases">
        <authorList>
            <person name="Chiriac C."/>
            <person name="Salcher M."/>
            <person name="Ghai R."/>
            <person name="Kavagutti S V."/>
        </authorList>
    </citation>
    <scope>NUCLEOTIDE SEQUENCE</scope>
</reference>
<feature type="compositionally biased region" description="Low complexity" evidence="1">
    <location>
        <begin position="908"/>
        <end position="919"/>
    </location>
</feature>
<proteinExistence type="predicted"/>
<protein>
    <submittedName>
        <fullName evidence="2">Unannotated protein</fullName>
    </submittedName>
</protein>
<organism evidence="2">
    <name type="scientific">freshwater metagenome</name>
    <dbReference type="NCBI Taxonomy" id="449393"/>
    <lineage>
        <taxon>unclassified sequences</taxon>
        <taxon>metagenomes</taxon>
        <taxon>ecological metagenomes</taxon>
    </lineage>
</organism>
<feature type="compositionally biased region" description="Basic residues" evidence="1">
    <location>
        <begin position="985"/>
        <end position="1010"/>
    </location>
</feature>
<sequence length="1010" mass="106202">MGLEHLADVHAAGHAERVEHDVDRGAVLEERHVLLREDLGDDALVAVAAGQLVALGDLALLGDVDADQLVDAGRQLVAVLAAEDADADDLAGLAVRDLEAGVADLAGLLAEDGAQQALLRGQLGLALGRHLADEDVAVADLGADADDAALVEVGQDLLGDVRDVPGDLLGAELGVAGVDLVLLDVDRGEDVVLHEALRQDDRVLVVVALPRHERDEQVLAERHLRGVGARAVGDDLALLDPLALVDDGLLVDARALVAAAELRQAVRPAGAVVVHDGDVVRRELLDDAGLLGQHDVTGVDRGAVLHAGADERRLAAQQRDRLAHHVRAHEGAVGVVVLEERDHGGRDRHHLARADVHVVDALGRDVVDLAALAAHEHAGLGEGAVARHRRVGLRDDVLVLLVRGEVVDLVGDPAVLDAAVGRLHEAVRVDPREGGERADQADVRALGGLDRAHAAVVARVHVAHLEAGALARQAARAERRQAALVGQARQRVGLVHELRQLAGAEELLDGGDDRPDVDERLRRDGLDVLGRHALAHDALHAGQAQADLVLDQLADGAQAAVAQVVDVVDLVALLAGVQAHDVVDRGQDVVLGEDALVDRQLERELLVRLVAADLGEVVALRVEEEVLEQRLGRLARRRLARAQLAVDVDQGVVLTGGVVLLERGAHRLVVAVALEDLGVVHAERLEQHRDGLLALAVDAHADGVALVDLELEPGTAARDHLAGVGVLVGGLVDRLVEVDAGRADQLADHDALGAVDDEGALVGHHGEVAHEHRLALDLTGGVVRELGRDEQRRRVRHVLVLALLHGVLGGLEAVVAEAQRHRAGEVLDRGDLLEDLLQARGGRGVLEAGVEGLLDAGLPGLVADQPVERGGLQVQEVRDLEGLPDLGEGQAGGGAPSSQRVGSFRRQGGAPASSSSDGAQCPSPTCTGIRPGRSSDREQREGAVYPCSREPVEARSRDGRGVRRSWCGGGAASSTRAGAWGRPPPARRLRSARASRPSRRRPARRRSCGR</sequence>